<dbReference type="GO" id="GO:0005886">
    <property type="term" value="C:plasma membrane"/>
    <property type="evidence" value="ECO:0007669"/>
    <property type="project" value="TreeGrafter"/>
</dbReference>
<dbReference type="InterPro" id="IPR045034">
    <property type="entry name" value="O-acyltransferase_WSD1-like"/>
</dbReference>
<dbReference type="AlphaFoldDB" id="A0A6V7QTA5"/>
<dbReference type="EMBL" id="CAJEUB010000015">
    <property type="protein sequence ID" value="CAD1846403.1"/>
    <property type="molecule type" value="Genomic_DNA"/>
</dbReference>
<evidence type="ECO:0008006" key="4">
    <source>
        <dbReference type="Google" id="ProtNLM"/>
    </source>
</evidence>
<dbReference type="GO" id="GO:0019432">
    <property type="term" value="P:triglyceride biosynthetic process"/>
    <property type="evidence" value="ECO:0007669"/>
    <property type="project" value="TreeGrafter"/>
</dbReference>
<evidence type="ECO:0000313" key="3">
    <source>
        <dbReference type="EMBL" id="CAD1846403.1"/>
    </source>
</evidence>
<evidence type="ECO:0000256" key="1">
    <source>
        <dbReference type="SAM" id="MobiDB-lite"/>
    </source>
</evidence>
<dbReference type="GO" id="GO:0008374">
    <property type="term" value="F:O-acyltransferase activity"/>
    <property type="evidence" value="ECO:0007669"/>
    <property type="project" value="InterPro"/>
</dbReference>
<organism evidence="3">
    <name type="scientific">Ananas comosus var. bracteatus</name>
    <name type="common">red pineapple</name>
    <dbReference type="NCBI Taxonomy" id="296719"/>
    <lineage>
        <taxon>Eukaryota</taxon>
        <taxon>Viridiplantae</taxon>
        <taxon>Streptophyta</taxon>
        <taxon>Embryophyta</taxon>
        <taxon>Tracheophyta</taxon>
        <taxon>Spermatophyta</taxon>
        <taxon>Magnoliopsida</taxon>
        <taxon>Liliopsida</taxon>
        <taxon>Poales</taxon>
        <taxon>Bromeliaceae</taxon>
        <taxon>Bromelioideae</taxon>
        <taxon>Ananas</taxon>
    </lineage>
</organism>
<accession>A0A6V7QTA5</accession>
<sequence>MRCIILLQDICKRFDKASIHYDQVFDESAGKKPRWVRVGVDVDRHVIIPDLSLLPSAGAAGEQVVEDYVSALSAAASMDATWLLWELHILNLPTPSAAASAVLRAHHSLGDGASLGKTKNTRNCRGEEAAVGPGRGRRGPPRHRPRPLVAPSAGAAGERVVEDYVSALSAAASIDATRLLWELHILNLPTPSAAASAVLRAHHSLGDGASLTSLLLACTRRAGDPSALPSATPRPRPRHGLLLWLWSLLAMAWHTLVDAALFAAFLAD</sequence>
<feature type="compositionally biased region" description="Basic residues" evidence="1">
    <location>
        <begin position="135"/>
        <end position="146"/>
    </location>
</feature>
<feature type="transmembrane region" description="Helical" evidence="2">
    <location>
        <begin position="241"/>
        <end position="267"/>
    </location>
</feature>
<protein>
    <recommendedName>
        <fullName evidence="4">Diacylglycerol O-acyltransferase</fullName>
    </recommendedName>
</protein>
<dbReference type="PANTHER" id="PTHR31650:SF1">
    <property type="entry name" value="WAX ESTER SYNTHASE_DIACYLGLYCEROL ACYLTRANSFERASE 4-RELATED"/>
    <property type="match status" value="1"/>
</dbReference>
<feature type="region of interest" description="Disordered" evidence="1">
    <location>
        <begin position="113"/>
        <end position="151"/>
    </location>
</feature>
<gene>
    <name evidence="3" type="ORF">CB5_LOCUS29614</name>
</gene>
<keyword evidence="2" id="KW-0812">Transmembrane</keyword>
<keyword evidence="2" id="KW-1133">Transmembrane helix</keyword>
<keyword evidence="2" id="KW-0472">Membrane</keyword>
<proteinExistence type="predicted"/>
<reference evidence="3" key="1">
    <citation type="submission" date="2020-07" db="EMBL/GenBank/DDBJ databases">
        <authorList>
            <person name="Lin J."/>
        </authorList>
    </citation>
    <scope>NUCLEOTIDE SEQUENCE</scope>
</reference>
<name>A0A6V7QTA5_ANACO</name>
<evidence type="ECO:0000256" key="2">
    <source>
        <dbReference type="SAM" id="Phobius"/>
    </source>
</evidence>
<dbReference type="PANTHER" id="PTHR31650">
    <property type="entry name" value="O-ACYLTRANSFERASE (WSD1-LIKE) FAMILY PROTEIN"/>
    <property type="match status" value="1"/>
</dbReference>